<name>A0A3S5CLK4_9PLAT</name>
<feature type="region of interest" description="Disordered" evidence="1">
    <location>
        <begin position="1"/>
        <end position="38"/>
    </location>
</feature>
<evidence type="ECO:0000256" key="1">
    <source>
        <dbReference type="SAM" id="MobiDB-lite"/>
    </source>
</evidence>
<protein>
    <submittedName>
        <fullName evidence="2">Uncharacterized protein</fullName>
    </submittedName>
</protein>
<proteinExistence type="predicted"/>
<dbReference type="EMBL" id="CAAALY010037132">
    <property type="protein sequence ID" value="VEL18460.1"/>
    <property type="molecule type" value="Genomic_DNA"/>
</dbReference>
<comment type="caution">
    <text evidence="2">The sequence shown here is derived from an EMBL/GenBank/DDBJ whole genome shotgun (WGS) entry which is preliminary data.</text>
</comment>
<sequence>MLALHPHSSSPQTTPTGSLSNLHTAKSSQLRDAVDYPQVDWHKQEAKAGAGISYTSPMATIPFTSTSAAVPTTATTPNAQVPDASSATESVSPAKIVSEKIAEMQLDAD</sequence>
<feature type="region of interest" description="Disordered" evidence="1">
    <location>
        <begin position="73"/>
        <end position="92"/>
    </location>
</feature>
<feature type="compositionally biased region" description="Polar residues" evidence="1">
    <location>
        <begin position="7"/>
        <end position="30"/>
    </location>
</feature>
<dbReference type="Proteomes" id="UP000784294">
    <property type="component" value="Unassembled WGS sequence"/>
</dbReference>
<evidence type="ECO:0000313" key="2">
    <source>
        <dbReference type="EMBL" id="VEL18460.1"/>
    </source>
</evidence>
<organism evidence="2 3">
    <name type="scientific">Protopolystoma xenopodis</name>
    <dbReference type="NCBI Taxonomy" id="117903"/>
    <lineage>
        <taxon>Eukaryota</taxon>
        <taxon>Metazoa</taxon>
        <taxon>Spiralia</taxon>
        <taxon>Lophotrochozoa</taxon>
        <taxon>Platyhelminthes</taxon>
        <taxon>Monogenea</taxon>
        <taxon>Polyopisthocotylea</taxon>
        <taxon>Polystomatidea</taxon>
        <taxon>Polystomatidae</taxon>
        <taxon>Protopolystoma</taxon>
    </lineage>
</organism>
<dbReference type="AlphaFoldDB" id="A0A3S5CLK4"/>
<evidence type="ECO:0000313" key="3">
    <source>
        <dbReference type="Proteomes" id="UP000784294"/>
    </source>
</evidence>
<reference evidence="2" key="1">
    <citation type="submission" date="2018-11" db="EMBL/GenBank/DDBJ databases">
        <authorList>
            <consortium name="Pathogen Informatics"/>
        </authorList>
    </citation>
    <scope>NUCLEOTIDE SEQUENCE</scope>
</reference>
<accession>A0A3S5CLK4</accession>
<keyword evidence="3" id="KW-1185">Reference proteome</keyword>
<gene>
    <name evidence="2" type="ORF">PXEA_LOCUS11900</name>
</gene>